<dbReference type="PANTHER" id="PTHR24216:SF65">
    <property type="entry name" value="PAXILLIN-LIKE PROTEIN 1"/>
    <property type="match status" value="1"/>
</dbReference>
<feature type="compositionally biased region" description="Basic residues" evidence="1">
    <location>
        <begin position="1541"/>
        <end position="1552"/>
    </location>
</feature>
<feature type="region of interest" description="Disordered" evidence="1">
    <location>
        <begin position="751"/>
        <end position="795"/>
    </location>
</feature>
<dbReference type="OrthoDB" id="2804229at2759"/>
<feature type="compositionally biased region" description="Acidic residues" evidence="1">
    <location>
        <begin position="261"/>
        <end position="275"/>
    </location>
</feature>
<dbReference type="PANTHER" id="PTHR24216">
    <property type="entry name" value="PAXILLIN-RELATED"/>
    <property type="match status" value="1"/>
</dbReference>
<feature type="compositionally biased region" description="Acidic residues" evidence="1">
    <location>
        <begin position="535"/>
        <end position="544"/>
    </location>
</feature>
<feature type="compositionally biased region" description="Low complexity" evidence="1">
    <location>
        <begin position="875"/>
        <end position="886"/>
    </location>
</feature>
<feature type="compositionally biased region" description="Acidic residues" evidence="1">
    <location>
        <begin position="160"/>
        <end position="178"/>
    </location>
</feature>
<name>A0A2G8SHY4_9APHY</name>
<feature type="compositionally biased region" description="Low complexity" evidence="1">
    <location>
        <begin position="1000"/>
        <end position="1019"/>
    </location>
</feature>
<feature type="compositionally biased region" description="Acidic residues" evidence="1">
    <location>
        <begin position="1525"/>
        <end position="1536"/>
    </location>
</feature>
<feature type="compositionally biased region" description="Basic and acidic residues" evidence="1">
    <location>
        <begin position="1429"/>
        <end position="1442"/>
    </location>
</feature>
<feature type="region of interest" description="Disordered" evidence="1">
    <location>
        <begin position="1403"/>
        <end position="1595"/>
    </location>
</feature>
<feature type="region of interest" description="Disordered" evidence="1">
    <location>
        <begin position="1121"/>
        <end position="1140"/>
    </location>
</feature>
<dbReference type="Proteomes" id="UP000230002">
    <property type="component" value="Unassembled WGS sequence"/>
</dbReference>
<feature type="compositionally biased region" description="Low complexity" evidence="1">
    <location>
        <begin position="1123"/>
        <end position="1136"/>
    </location>
</feature>
<feature type="compositionally biased region" description="Polar residues" evidence="1">
    <location>
        <begin position="1494"/>
        <end position="1504"/>
    </location>
</feature>
<feature type="compositionally biased region" description="Basic and acidic residues" evidence="1">
    <location>
        <begin position="916"/>
        <end position="928"/>
    </location>
</feature>
<feature type="compositionally biased region" description="Polar residues" evidence="1">
    <location>
        <begin position="1101"/>
        <end position="1113"/>
    </location>
</feature>
<feature type="compositionally biased region" description="Pro residues" evidence="1">
    <location>
        <begin position="1186"/>
        <end position="1207"/>
    </location>
</feature>
<feature type="compositionally biased region" description="Acidic residues" evidence="1">
    <location>
        <begin position="932"/>
        <end position="953"/>
    </location>
</feature>
<reference evidence="2 3" key="1">
    <citation type="journal article" date="2015" name="Sci. Rep.">
        <title>Chromosome-level genome map provides insights into diverse defense mechanisms in the medicinal fungus Ganoderma sinense.</title>
        <authorList>
            <person name="Zhu Y."/>
            <person name="Xu J."/>
            <person name="Sun C."/>
            <person name="Zhou S."/>
            <person name="Xu H."/>
            <person name="Nelson D.R."/>
            <person name="Qian J."/>
            <person name="Song J."/>
            <person name="Luo H."/>
            <person name="Xiang L."/>
            <person name="Li Y."/>
            <person name="Xu Z."/>
            <person name="Ji A."/>
            <person name="Wang L."/>
            <person name="Lu S."/>
            <person name="Hayward A."/>
            <person name="Sun W."/>
            <person name="Li X."/>
            <person name="Schwartz D.C."/>
            <person name="Wang Y."/>
            <person name="Chen S."/>
        </authorList>
    </citation>
    <scope>NUCLEOTIDE SEQUENCE [LARGE SCALE GENOMIC DNA]</scope>
    <source>
        <strain evidence="2 3">ZZ0214-1</strain>
    </source>
</reference>
<organism evidence="2 3">
    <name type="scientific">Ganoderma sinense ZZ0214-1</name>
    <dbReference type="NCBI Taxonomy" id="1077348"/>
    <lineage>
        <taxon>Eukaryota</taxon>
        <taxon>Fungi</taxon>
        <taxon>Dikarya</taxon>
        <taxon>Basidiomycota</taxon>
        <taxon>Agaricomycotina</taxon>
        <taxon>Agaricomycetes</taxon>
        <taxon>Polyporales</taxon>
        <taxon>Polyporaceae</taxon>
        <taxon>Ganoderma</taxon>
    </lineage>
</organism>
<feature type="region of interest" description="Disordered" evidence="1">
    <location>
        <begin position="814"/>
        <end position="1113"/>
    </location>
</feature>
<evidence type="ECO:0000313" key="3">
    <source>
        <dbReference type="Proteomes" id="UP000230002"/>
    </source>
</evidence>
<feature type="compositionally biased region" description="Low complexity" evidence="1">
    <location>
        <begin position="179"/>
        <end position="188"/>
    </location>
</feature>
<feature type="region of interest" description="Disordered" evidence="1">
    <location>
        <begin position="1"/>
        <end position="37"/>
    </location>
</feature>
<feature type="compositionally biased region" description="Low complexity" evidence="1">
    <location>
        <begin position="1403"/>
        <end position="1421"/>
    </location>
</feature>
<feature type="compositionally biased region" description="Acidic residues" evidence="1">
    <location>
        <begin position="189"/>
        <end position="247"/>
    </location>
</feature>
<protein>
    <submittedName>
        <fullName evidence="2">Uncharacterized protein</fullName>
    </submittedName>
</protein>
<feature type="compositionally biased region" description="Polar residues" evidence="1">
    <location>
        <begin position="1239"/>
        <end position="1251"/>
    </location>
</feature>
<feature type="region of interest" description="Disordered" evidence="1">
    <location>
        <begin position="1181"/>
        <end position="1251"/>
    </location>
</feature>
<feature type="region of interest" description="Disordered" evidence="1">
    <location>
        <begin position="56"/>
        <end position="433"/>
    </location>
</feature>
<feature type="compositionally biased region" description="Low complexity" evidence="1">
    <location>
        <begin position="1560"/>
        <end position="1570"/>
    </location>
</feature>
<feature type="compositionally biased region" description="Low complexity" evidence="1">
    <location>
        <begin position="1208"/>
        <end position="1233"/>
    </location>
</feature>
<dbReference type="STRING" id="1077348.A0A2G8SHY4"/>
<proteinExistence type="predicted"/>
<feature type="compositionally biased region" description="Low complexity" evidence="1">
    <location>
        <begin position="1460"/>
        <end position="1469"/>
    </location>
</feature>
<feature type="compositionally biased region" description="Basic residues" evidence="1">
    <location>
        <begin position="1074"/>
        <end position="1084"/>
    </location>
</feature>
<dbReference type="EMBL" id="AYKW01000007">
    <property type="protein sequence ID" value="PIL33384.1"/>
    <property type="molecule type" value="Genomic_DNA"/>
</dbReference>
<feature type="compositionally biased region" description="Basic and acidic residues" evidence="1">
    <location>
        <begin position="297"/>
        <end position="308"/>
    </location>
</feature>
<feature type="compositionally biased region" description="Basic and acidic residues" evidence="1">
    <location>
        <begin position="88"/>
        <end position="104"/>
    </location>
</feature>
<evidence type="ECO:0000256" key="1">
    <source>
        <dbReference type="SAM" id="MobiDB-lite"/>
    </source>
</evidence>
<feature type="region of interest" description="Disordered" evidence="1">
    <location>
        <begin position="460"/>
        <end position="550"/>
    </location>
</feature>
<feature type="region of interest" description="Disordered" evidence="1">
    <location>
        <begin position="595"/>
        <end position="665"/>
    </location>
</feature>
<feature type="compositionally biased region" description="Acidic residues" evidence="1">
    <location>
        <begin position="134"/>
        <end position="153"/>
    </location>
</feature>
<feature type="compositionally biased region" description="Acidic residues" evidence="1">
    <location>
        <begin position="75"/>
        <end position="87"/>
    </location>
</feature>
<sequence length="1595" mass="171556">MTTPFSTPRYPRAPNPTPRSTGKLPRAPIHNPYDKFTQPEFDAWIGDITGALKRALGREDLPPVSAQRADRPTPEEDAEEEGLEDSFADVRARRLAKGKERARDEDFEEEEPVSQHYGDENGWGETYSGPDYSSEAEEEEDESSEEETPDEREPEVIDLLSDDEDAEGEERDSDEAEPAEAVAGPAPVYDEDEDDSGYDEEVAEEVVAENEMVEDEIVEDDAAEEDLEEVDPAFEGQYEDDEDDVDEDPRSSPAPVHEVTEILDSDDEVPQEEPVAEIPTIPARFRRKPGIGAPVHAHVDEDPETRVDEGEEQAEEQSGVLSPRMRDEAEVDIEDPWQGPRSYAEDFYAGGDVPSEILHRAGDPHVLPTEDQNDDSAQPPDVYDPWEGPRVYAEDFYSGGDILEGGTPSHLTPSEEEPLEIPGVSSVRDESSHSISYDHDVVSLDADDLLITVPDRGASPAVELSTEDVHRDDELEYANQPQATQEVIAETPRSPSPPSPTLRTQVDWNWPPAFPGRVATSSGHLAADQDGIVEISDDEEDDVTPPDVGQPELAVRDAILADDIPFGTTADASPTSMPFSLGFDELYDMDASHPYVGFEPVASGADFGDLPPSREEQAQDTQDNAALPSSAEETSPEGGSREDTTGNVEAAQEPLPAPPPEEEPTIEAFVEEVDEIKERTPPSGEEIDIVSATGDDIAVSLSDYVVEEVATEDRLTAELETSMGADEPLSEDAPHVTPPLVLDTSDVSLTEYPAPVSADPTVPDPTSIAHTPASPVDSIASSSGDKEPPSPMPIHAALLPAFRKLERAHSASGLFTPMTEGTSGSVTPEQIDNHLPPKAKEHVEPDAELEFTQPEAIVTAPEIEITPAVEESTVPAPDEAPALDAPSTEDVLPVEEELTLPHIIKPEEPAPATVSPHDEQGQVREKSPASDADADAEGEVDPDYVPSEGDEDAATAVVEAVIPVVSDEADDDPFAIKKDVEIPAEDVVVEDDGKASLPSPVETETATNEAAEPETTVEAQRPSPEPVEAEPQDEARPLKRKRKSPPPESSRVTRSRAAKRGGAPVALKTQAAPKSRKGKGKGKQRASPETDDEEDAASVAHSLTSERSSVGSSAVAQNLLLGTDSRATSRASSVVSNGLSMYSEASPTVARTLQSNGNHNTSLPFIAYNGLLRHNHGGRIPTYVAPVPPPRRQPSLPPPPPPAPPSPRDSIASSRPASPEPASISAPPQIQIPAPRPVFTSSITGHSPATRSNCRYHTISIPIEEESEHRVYFAVPGCSLSNTELVKEAEIEDHGLTRTEELPTTIHPIEDLKISPELLATLRQLTGVDLFREQEVIYLPRSGDDIVPKKKRSRAKYIHRESITSRTLLTKDVFRAKQTPYKAPLSQASVSASTSSESASASAAGKAGMSTSGASFSGSDLSDLESEDERPTKRAKESHPKPESVPALTPEPEPEDEIVADANAATDAGGDTEPDEAQIEVQLLQDQEGRANGKTETAASPTRRTQPRRGRKLKNEALAYKPDGGESDGSDAEQDAEGPQKRKRPAKRGNKRARAEENGEAAQVEGAAVAERPKRRRRGEKTAGTPADAGEGAQS</sequence>
<comment type="caution">
    <text evidence="2">The sequence shown here is derived from an EMBL/GenBank/DDBJ whole genome shotgun (WGS) entry which is preliminary data.</text>
</comment>
<gene>
    <name evidence="2" type="ORF">GSI_04004</name>
</gene>
<keyword evidence="3" id="KW-1185">Reference proteome</keyword>
<feature type="compositionally biased region" description="Polar residues" evidence="1">
    <location>
        <begin position="819"/>
        <end position="830"/>
    </location>
</feature>
<evidence type="ECO:0000313" key="2">
    <source>
        <dbReference type="EMBL" id="PIL33384.1"/>
    </source>
</evidence>
<accession>A0A2G8SHY4</accession>